<organism evidence="2 3">
    <name type="scientific">Namhaeicola litoreus</name>
    <dbReference type="NCBI Taxonomy" id="1052145"/>
    <lineage>
        <taxon>Bacteria</taxon>
        <taxon>Pseudomonadati</taxon>
        <taxon>Bacteroidota</taxon>
        <taxon>Flavobacteriia</taxon>
        <taxon>Flavobacteriales</taxon>
        <taxon>Flavobacteriaceae</taxon>
        <taxon>Namhaeicola</taxon>
    </lineage>
</organism>
<dbReference type="Proteomes" id="UP001597201">
    <property type="component" value="Unassembled WGS sequence"/>
</dbReference>
<sequence length="280" mass="31964">MKTIKYILPIILSLLLISCSNDSEENSKNELQGLFKAKEFSNNSHVVEAYTSSGMLFTGYNDITLRILDKASNKYVENAQITWKPLMHMTSMMHSCPYSIVSKKSEFNTLYEGFIVFQMPGNDTEGWSLTIDYTVNGETFKISDDINVLKTDLKNVTVFTGSDEVRYVLAYIKPEEPEVAINELSMGLYKMENMMSFPVVENYKIELDPRMPSMGNHSSPNNEDLHFNSIERCYDGMLSLTMTGYWKLNLKLLNANNELIKGEEVTDTNEASSLYLEIEF</sequence>
<name>A0ABW3Y4G8_9FLAO</name>
<proteinExistence type="predicted"/>
<gene>
    <name evidence="2" type="ORF">ACFQ39_10335</name>
</gene>
<evidence type="ECO:0000256" key="1">
    <source>
        <dbReference type="SAM" id="SignalP"/>
    </source>
</evidence>
<feature type="signal peptide" evidence="1">
    <location>
        <begin position="1"/>
        <end position="23"/>
    </location>
</feature>
<keyword evidence="1" id="KW-0732">Signal</keyword>
<feature type="chain" id="PRO_5045811594" description="YtkA-like" evidence="1">
    <location>
        <begin position="24"/>
        <end position="280"/>
    </location>
</feature>
<comment type="caution">
    <text evidence="2">The sequence shown here is derived from an EMBL/GenBank/DDBJ whole genome shotgun (WGS) entry which is preliminary data.</text>
</comment>
<evidence type="ECO:0000313" key="3">
    <source>
        <dbReference type="Proteomes" id="UP001597201"/>
    </source>
</evidence>
<evidence type="ECO:0000313" key="2">
    <source>
        <dbReference type="EMBL" id="MFD1316016.1"/>
    </source>
</evidence>
<accession>A0ABW3Y4G8</accession>
<keyword evidence="3" id="KW-1185">Reference proteome</keyword>
<protein>
    <recommendedName>
        <fullName evidence="4">YtkA-like</fullName>
    </recommendedName>
</protein>
<dbReference type="RefSeq" id="WP_377178739.1">
    <property type="nucleotide sequence ID" value="NZ_JBHTMY010000003.1"/>
</dbReference>
<dbReference type="PROSITE" id="PS51257">
    <property type="entry name" value="PROKAR_LIPOPROTEIN"/>
    <property type="match status" value="1"/>
</dbReference>
<evidence type="ECO:0008006" key="4">
    <source>
        <dbReference type="Google" id="ProtNLM"/>
    </source>
</evidence>
<reference evidence="3" key="1">
    <citation type="journal article" date="2019" name="Int. J. Syst. Evol. Microbiol.">
        <title>The Global Catalogue of Microorganisms (GCM) 10K type strain sequencing project: providing services to taxonomists for standard genome sequencing and annotation.</title>
        <authorList>
            <consortium name="The Broad Institute Genomics Platform"/>
            <consortium name="The Broad Institute Genome Sequencing Center for Infectious Disease"/>
            <person name="Wu L."/>
            <person name="Ma J."/>
        </authorList>
    </citation>
    <scope>NUCLEOTIDE SEQUENCE [LARGE SCALE GENOMIC DNA]</scope>
    <source>
        <strain evidence="3">CCUG 61485</strain>
    </source>
</reference>
<dbReference type="EMBL" id="JBHTMY010000003">
    <property type="protein sequence ID" value="MFD1316016.1"/>
    <property type="molecule type" value="Genomic_DNA"/>
</dbReference>